<dbReference type="InterPro" id="IPR029044">
    <property type="entry name" value="Nucleotide-diphossugar_trans"/>
</dbReference>
<evidence type="ECO:0000256" key="1">
    <source>
        <dbReference type="ARBA" id="ARBA00004370"/>
    </source>
</evidence>
<evidence type="ECO:0000256" key="3">
    <source>
        <dbReference type="ARBA" id="ARBA00023136"/>
    </source>
</evidence>
<accession>A0A8H4ZS81</accession>
<dbReference type="PANTHER" id="PTHR48261">
    <property type="entry name" value="ACETYLGLUCOSAMINYLTRANSFERASE"/>
    <property type="match status" value="1"/>
</dbReference>
<organism evidence="7 8">
    <name type="scientific">Fusarium anthophilum</name>
    <dbReference type="NCBI Taxonomy" id="48485"/>
    <lineage>
        <taxon>Eukaryota</taxon>
        <taxon>Fungi</taxon>
        <taxon>Dikarya</taxon>
        <taxon>Ascomycota</taxon>
        <taxon>Pezizomycotina</taxon>
        <taxon>Sordariomycetes</taxon>
        <taxon>Hypocreomycetidae</taxon>
        <taxon>Hypocreales</taxon>
        <taxon>Nectriaceae</taxon>
        <taxon>Fusarium</taxon>
        <taxon>Fusarium fujikuroi species complex</taxon>
    </lineage>
</organism>
<dbReference type="GO" id="GO:0016757">
    <property type="term" value="F:glycosyltransferase activity"/>
    <property type="evidence" value="ECO:0007669"/>
    <property type="project" value="InterPro"/>
</dbReference>
<keyword evidence="4" id="KW-1015">Disulfide bond</keyword>
<dbReference type="PANTHER" id="PTHR48261:SF2">
    <property type="entry name" value="ACETYLGLUCOSAMINYLTRANSFERASE"/>
    <property type="match status" value="1"/>
</dbReference>
<dbReference type="Gene3D" id="3.90.550.10">
    <property type="entry name" value="Spore Coat Polysaccharide Biosynthesis Protein SpsA, Chain A"/>
    <property type="match status" value="1"/>
</dbReference>
<dbReference type="EMBL" id="JABEVY010000065">
    <property type="protein sequence ID" value="KAF5251803.1"/>
    <property type="molecule type" value="Genomic_DNA"/>
</dbReference>
<feature type="domain" description="Glycosyl transferase 64" evidence="6">
    <location>
        <begin position="99"/>
        <end position="340"/>
    </location>
</feature>
<dbReference type="GO" id="GO:0016020">
    <property type="term" value="C:membrane"/>
    <property type="evidence" value="ECO:0007669"/>
    <property type="project" value="UniProtKB-SubCell"/>
</dbReference>
<comment type="subcellular location">
    <subcellularLocation>
        <location evidence="1">Membrane</location>
    </subcellularLocation>
</comment>
<dbReference type="InterPro" id="IPR015338">
    <property type="entry name" value="GT64_dom"/>
</dbReference>
<dbReference type="Pfam" id="PF09258">
    <property type="entry name" value="Glyco_transf_64"/>
    <property type="match status" value="1"/>
</dbReference>
<evidence type="ECO:0000256" key="5">
    <source>
        <dbReference type="SAM" id="Phobius"/>
    </source>
</evidence>
<protein>
    <recommendedName>
        <fullName evidence="6">Glycosyl transferase 64 domain-containing protein</fullName>
    </recommendedName>
</protein>
<evidence type="ECO:0000259" key="6">
    <source>
        <dbReference type="Pfam" id="PF09258"/>
    </source>
</evidence>
<dbReference type="SUPFAM" id="SSF53448">
    <property type="entry name" value="Nucleotide-diphospho-sugar transferases"/>
    <property type="match status" value="1"/>
</dbReference>
<comment type="caution">
    <text evidence="7">The sequence shown here is derived from an EMBL/GenBank/DDBJ whole genome shotgun (WGS) entry which is preliminary data.</text>
</comment>
<dbReference type="AlphaFoldDB" id="A0A8H4ZS81"/>
<dbReference type="Proteomes" id="UP000573603">
    <property type="component" value="Unassembled WGS sequence"/>
</dbReference>
<evidence type="ECO:0000313" key="8">
    <source>
        <dbReference type="Proteomes" id="UP000573603"/>
    </source>
</evidence>
<gene>
    <name evidence="7" type="ORF">FANTH_3122</name>
</gene>
<feature type="transmembrane region" description="Helical" evidence="5">
    <location>
        <begin position="33"/>
        <end position="53"/>
    </location>
</feature>
<evidence type="ECO:0000313" key="7">
    <source>
        <dbReference type="EMBL" id="KAF5251803.1"/>
    </source>
</evidence>
<sequence>MSSVSQLKSSRPRFIETSSLYLHIFSSHISRILINKAVIFTILASILVVGLTYTDASQIILPTIPSNQRGTPAVARPGSPQAIWDSAKIRYSHLDDDKFTIAMLTYRRPKELNHTLSVLLEEKIPSLHEIVVVWGDVDDLPPTSFTSKHGVPVRFRRGLQDSLNEKFRPDPDFKTQAILLTDDDVYYQPSDLEFVFQTWKKFGRYRLTGALARCYDKDAKGQYSYNFCRGEKREEYSMVLTNLCFSHISFMDYYWSEDSTMEKIREYVDQHFNCEDIALNYVQGLLTGQGPLLVRGWEDFMNLNPPSGISTKPGHLQARSQCLNDFTKIFKSMTLVHETGYIKRGVEWQ</sequence>
<name>A0A8H4ZS81_9HYPO</name>
<dbReference type="InterPro" id="IPR004263">
    <property type="entry name" value="Exostosin"/>
</dbReference>
<keyword evidence="8" id="KW-1185">Reference proteome</keyword>
<keyword evidence="5" id="KW-1133">Transmembrane helix</keyword>
<keyword evidence="3 5" id="KW-0472">Membrane</keyword>
<reference evidence="7 8" key="1">
    <citation type="journal article" date="2020" name="BMC Genomics">
        <title>Correction to: Identification and distribution of gene clusters required for synthesis of sphingolipid metabolism inhibitors in diverse species of the filamentous fungus Fusarium.</title>
        <authorList>
            <person name="Kim H.S."/>
            <person name="Lohmar J.M."/>
            <person name="Busman M."/>
            <person name="Brown D.W."/>
            <person name="Naumann T.A."/>
            <person name="Divon H.H."/>
            <person name="Lysoe E."/>
            <person name="Uhlig S."/>
            <person name="Proctor R.H."/>
        </authorList>
    </citation>
    <scope>NUCLEOTIDE SEQUENCE [LARGE SCALE GENOMIC DNA]</scope>
    <source>
        <strain evidence="7 8">NRRL 25214</strain>
    </source>
</reference>
<evidence type="ECO:0000256" key="2">
    <source>
        <dbReference type="ARBA" id="ARBA00022679"/>
    </source>
</evidence>
<evidence type="ECO:0000256" key="4">
    <source>
        <dbReference type="ARBA" id="ARBA00023157"/>
    </source>
</evidence>
<proteinExistence type="predicted"/>
<keyword evidence="5" id="KW-0812">Transmembrane</keyword>
<keyword evidence="2" id="KW-0808">Transferase</keyword>